<dbReference type="RefSeq" id="WP_141601125.1">
    <property type="nucleotide sequence ID" value="NZ_VIGD01000002.1"/>
</dbReference>
<dbReference type="SUPFAM" id="SSF53850">
    <property type="entry name" value="Periplasmic binding protein-like II"/>
    <property type="match status" value="1"/>
</dbReference>
<protein>
    <recommendedName>
        <fullName evidence="6">Lipoprotein</fullName>
    </recommendedName>
</protein>
<feature type="lipid moiety-binding region" description="S-diacylglycerol cysteine" evidence="7">
    <location>
        <position position="22"/>
    </location>
</feature>
<evidence type="ECO:0000313" key="10">
    <source>
        <dbReference type="Proteomes" id="UP000315753"/>
    </source>
</evidence>
<dbReference type="PANTHER" id="PTHR30429:SF0">
    <property type="entry name" value="METHIONINE-BINDING LIPOPROTEIN METQ"/>
    <property type="match status" value="1"/>
</dbReference>
<feature type="signal peptide" evidence="8">
    <location>
        <begin position="1"/>
        <end position="26"/>
    </location>
</feature>
<dbReference type="Pfam" id="PF03180">
    <property type="entry name" value="Lipoprotein_9"/>
    <property type="match status" value="1"/>
</dbReference>
<dbReference type="EMBL" id="VIGD01000002">
    <property type="protein sequence ID" value="TQE91951.1"/>
    <property type="molecule type" value="Genomic_DNA"/>
</dbReference>
<keyword evidence="4" id="KW-0564">Palmitate</keyword>
<comment type="similarity">
    <text evidence="6">Belongs to the nlpA lipoprotein family.</text>
</comment>
<dbReference type="Proteomes" id="UP000315753">
    <property type="component" value="Unassembled WGS sequence"/>
</dbReference>
<evidence type="ECO:0000256" key="2">
    <source>
        <dbReference type="ARBA" id="ARBA00022729"/>
    </source>
</evidence>
<accession>A0A540V5C7</accession>
<proteinExistence type="inferred from homology"/>
<keyword evidence="5 6" id="KW-0449">Lipoprotein</keyword>
<keyword evidence="2 8" id="KW-0732">Signal</keyword>
<keyword evidence="10" id="KW-1185">Reference proteome</keyword>
<dbReference type="PROSITE" id="PS51257">
    <property type="entry name" value="PROKAR_LIPOPROTEIN"/>
    <property type="match status" value="1"/>
</dbReference>
<dbReference type="InterPro" id="IPR004872">
    <property type="entry name" value="Lipoprotein_NlpA"/>
</dbReference>
<dbReference type="PIRSF" id="PIRSF002854">
    <property type="entry name" value="MetQ"/>
    <property type="match status" value="1"/>
</dbReference>
<comment type="caution">
    <text evidence="9">The sequence shown here is derived from an EMBL/GenBank/DDBJ whole genome shotgun (WGS) entry which is preliminary data.</text>
</comment>
<evidence type="ECO:0000256" key="1">
    <source>
        <dbReference type="ARBA" id="ARBA00004635"/>
    </source>
</evidence>
<keyword evidence="3" id="KW-0472">Membrane</keyword>
<dbReference type="GO" id="GO:0016020">
    <property type="term" value="C:membrane"/>
    <property type="evidence" value="ECO:0007669"/>
    <property type="project" value="UniProtKB-SubCell"/>
</dbReference>
<evidence type="ECO:0000256" key="7">
    <source>
        <dbReference type="PIRSR" id="PIRSR002854-1"/>
    </source>
</evidence>
<dbReference type="AlphaFoldDB" id="A0A540V5C7"/>
<reference evidence="9 10" key="1">
    <citation type="submission" date="2019-06" db="EMBL/GenBank/DDBJ databases">
        <title>Genome sequence of Ureibacillus terrenus.</title>
        <authorList>
            <person name="Maclea K.S."/>
            <person name="Simoes M."/>
        </authorList>
    </citation>
    <scope>NUCLEOTIDE SEQUENCE [LARGE SCALE GENOMIC DNA]</scope>
    <source>
        <strain evidence="9 10">ATCC BAA-384</strain>
    </source>
</reference>
<evidence type="ECO:0000256" key="4">
    <source>
        <dbReference type="ARBA" id="ARBA00023139"/>
    </source>
</evidence>
<comment type="subcellular location">
    <subcellularLocation>
        <location evidence="1">Membrane</location>
        <topology evidence="1">Lipid-anchor</topology>
    </subcellularLocation>
</comment>
<dbReference type="PANTHER" id="PTHR30429">
    <property type="entry name" value="D-METHIONINE-BINDING LIPOPROTEIN METQ"/>
    <property type="match status" value="1"/>
</dbReference>
<dbReference type="OrthoDB" id="9812878at2"/>
<sequence>MIVKKFLATFLVFLVAVLLVACNSNSSEKSKADSTSSESKEIKIGTTAGPYSDMVKKAIKPGLEKKGYKVEIVEFSDYIQPNKALNAGSIQANLFQHTIYLENFEKENNMDLTALITVPTAPMGIYSNKYKSLDEVEDGATITIPNDPTNAARAFNTLQDEGLIKIDPNADPLKVSEKDIIENPKNLKFQPLEAGQLPRSLDSADLAAVPGNYALAANMNLLDALALENMLDQYRNVVAVKADDEDSQLAKDLIEVVQSEEFEKVIDAEFEGFGKPEWMKNR</sequence>
<gene>
    <name evidence="9" type="ORF">FKZ59_02330</name>
</gene>
<evidence type="ECO:0000313" key="9">
    <source>
        <dbReference type="EMBL" id="TQE91951.1"/>
    </source>
</evidence>
<name>A0A540V5C7_9BACL</name>
<evidence type="ECO:0000256" key="6">
    <source>
        <dbReference type="PIRNR" id="PIRNR002854"/>
    </source>
</evidence>
<evidence type="ECO:0000256" key="5">
    <source>
        <dbReference type="ARBA" id="ARBA00023288"/>
    </source>
</evidence>
<feature type="chain" id="PRO_5039213067" description="Lipoprotein" evidence="8">
    <location>
        <begin position="27"/>
        <end position="282"/>
    </location>
</feature>
<evidence type="ECO:0000256" key="8">
    <source>
        <dbReference type="SAM" id="SignalP"/>
    </source>
</evidence>
<evidence type="ECO:0000256" key="3">
    <source>
        <dbReference type="ARBA" id="ARBA00023136"/>
    </source>
</evidence>
<organism evidence="9 10">
    <name type="scientific">Ureibacillus terrenus</name>
    <dbReference type="NCBI Taxonomy" id="118246"/>
    <lineage>
        <taxon>Bacteria</taxon>
        <taxon>Bacillati</taxon>
        <taxon>Bacillota</taxon>
        <taxon>Bacilli</taxon>
        <taxon>Bacillales</taxon>
        <taxon>Caryophanaceae</taxon>
        <taxon>Ureibacillus</taxon>
    </lineage>
</organism>
<dbReference type="Gene3D" id="3.40.190.10">
    <property type="entry name" value="Periplasmic binding protein-like II"/>
    <property type="match status" value="2"/>
</dbReference>